<protein>
    <submittedName>
        <fullName evidence="4">N(4)-(Beta-N-acetylglucosaminyl)-L-asparaginase</fullName>
    </submittedName>
</protein>
<dbReference type="PANTHER" id="PTHR10188">
    <property type="entry name" value="L-ASPARAGINASE"/>
    <property type="match status" value="1"/>
</dbReference>
<name>A0AAT9LF63_9FIRM</name>
<dbReference type="SUPFAM" id="SSF56235">
    <property type="entry name" value="N-terminal nucleophile aminohydrolases (Ntn hydrolases)"/>
    <property type="match status" value="1"/>
</dbReference>
<dbReference type="Pfam" id="PF01112">
    <property type="entry name" value="Asparaginase_2"/>
    <property type="match status" value="1"/>
</dbReference>
<dbReference type="GO" id="GO:0005737">
    <property type="term" value="C:cytoplasm"/>
    <property type="evidence" value="ECO:0007669"/>
    <property type="project" value="TreeGrafter"/>
</dbReference>
<feature type="binding site" evidence="2">
    <location>
        <begin position="178"/>
        <end position="181"/>
    </location>
    <ligand>
        <name>substrate</name>
    </ligand>
</feature>
<dbReference type="EMBL" id="CP062796">
    <property type="protein sequence ID" value="QUL99657.1"/>
    <property type="molecule type" value="Genomic_DNA"/>
</dbReference>
<evidence type="ECO:0000256" key="3">
    <source>
        <dbReference type="PIRSR" id="PIRSR600246-3"/>
    </source>
</evidence>
<dbReference type="InterPro" id="IPR000246">
    <property type="entry name" value="Peptidase_T2"/>
</dbReference>
<reference evidence="4" key="2">
    <citation type="journal article" date="2023" name="Biology">
        <title>Prokaryotic Life Associated with Coal-Fire Gas Vents Revealed by Metagenomics.</title>
        <authorList>
            <person name="Kadnikov V.V."/>
            <person name="Mardanov A.V."/>
            <person name="Beletsky A.V."/>
            <person name="Karnachuk O.V."/>
            <person name="Ravin N.V."/>
        </authorList>
    </citation>
    <scope>NUCLEOTIDE SEQUENCE</scope>
    <source>
        <strain evidence="4">Bu02</strain>
    </source>
</reference>
<accession>A0AAT9LF63</accession>
<evidence type="ECO:0000313" key="4">
    <source>
        <dbReference type="EMBL" id="QUL99657.1"/>
    </source>
</evidence>
<evidence type="ECO:0000256" key="2">
    <source>
        <dbReference type="PIRSR" id="PIRSR600246-2"/>
    </source>
</evidence>
<gene>
    <name evidence="4" type="ORF">IMF26_08235</name>
</gene>
<reference evidence="4" key="1">
    <citation type="submission" date="2020-10" db="EMBL/GenBank/DDBJ databases">
        <authorList>
            <person name="Kadnikov V."/>
            <person name="Beletsky A.V."/>
            <person name="Mardanov A.V."/>
            <person name="Karnachuk O.V."/>
            <person name="Ravin N.V."/>
        </authorList>
    </citation>
    <scope>NUCLEOTIDE SEQUENCE</scope>
    <source>
        <strain evidence="4">Bu02</strain>
    </source>
</reference>
<dbReference type="CDD" id="cd04513">
    <property type="entry name" value="Glycosylasparaginase"/>
    <property type="match status" value="1"/>
</dbReference>
<evidence type="ECO:0000256" key="1">
    <source>
        <dbReference type="PIRSR" id="PIRSR600246-1"/>
    </source>
</evidence>
<proteinExistence type="predicted"/>
<feature type="site" description="Cleavage; by autolysis" evidence="3">
    <location>
        <begin position="149"/>
        <end position="150"/>
    </location>
</feature>
<dbReference type="Gene3D" id="3.60.20.30">
    <property type="entry name" value="(Glycosyl)asparaginase"/>
    <property type="match status" value="1"/>
</dbReference>
<dbReference type="AlphaFoldDB" id="A0AAT9LF63"/>
<feature type="binding site" evidence="2">
    <location>
        <begin position="201"/>
        <end position="204"/>
    </location>
    <ligand>
        <name>substrate</name>
    </ligand>
</feature>
<feature type="active site" description="Nucleophile" evidence="1">
    <location>
        <position position="150"/>
    </location>
</feature>
<organism evidence="4">
    <name type="scientific">Candidatus Fermentithermobacillus carboniphilus</name>
    <dbReference type="NCBI Taxonomy" id="3085328"/>
    <lineage>
        <taxon>Bacteria</taxon>
        <taxon>Bacillati</taxon>
        <taxon>Bacillota</taxon>
        <taxon>Candidatus Fermentithermobacillia</taxon>
        <taxon>Candidatus Fermentithermobacillales</taxon>
        <taxon>Candidatus Fermentithermobacillaceae</taxon>
        <taxon>Candidatus Fermentithermobacillus</taxon>
    </lineage>
</organism>
<dbReference type="InterPro" id="IPR029055">
    <property type="entry name" value="Ntn_hydrolases_N"/>
</dbReference>
<dbReference type="PANTHER" id="PTHR10188:SF6">
    <property type="entry name" value="N(4)-(BETA-N-ACETYLGLUCOSAMINYL)-L-ASPARAGINASE"/>
    <property type="match status" value="1"/>
</dbReference>
<sequence length="294" mass="31800">MEVLKKGGTAVDAVEAGIRLVESNPEDTTVGYGGLPNLLGEVELDASIMDGETLAAGAVGAVKGYEHPISIARKVMEELPHVMIVGEGAERFAREMGFEKKDLLTPKAREIWEKGLKEKAPDIYGERAEYLESLRRFANLAVDPEKHLGTVNFIAMDSRGHLATGVSTSGWAWKYPGRLGDSPVIGAGNYADSRYGAAACTGRGEMAIRLSTARSIVLYMEMGLSLEEAATKAMLELARLKDRFWGRVSCIVMDAKGNHGAFSVGGPSKYVVMTEDMDAPQELPRVEIPVPNKK</sequence>
<dbReference type="KEGG" id="fcz:IMF26_08235"/>
<dbReference type="GO" id="GO:0016811">
    <property type="term" value="F:hydrolase activity, acting on carbon-nitrogen (but not peptide) bonds, in linear amides"/>
    <property type="evidence" value="ECO:0007669"/>
    <property type="project" value="UniProtKB-ARBA"/>
</dbReference>